<accession>A0A8H6VZV3</accession>
<evidence type="ECO:0000313" key="2">
    <source>
        <dbReference type="Proteomes" id="UP000613580"/>
    </source>
</evidence>
<dbReference type="AlphaFoldDB" id="A0A8H6VZV3"/>
<protein>
    <submittedName>
        <fullName evidence="1">Uncharacterized protein</fullName>
    </submittedName>
</protein>
<name>A0A8H6VZV3_MYCCL</name>
<organism evidence="1 2">
    <name type="scientific">Mycena chlorophos</name>
    <name type="common">Agaric fungus</name>
    <name type="synonym">Agaricus chlorophos</name>
    <dbReference type="NCBI Taxonomy" id="658473"/>
    <lineage>
        <taxon>Eukaryota</taxon>
        <taxon>Fungi</taxon>
        <taxon>Dikarya</taxon>
        <taxon>Basidiomycota</taxon>
        <taxon>Agaricomycotina</taxon>
        <taxon>Agaricomycetes</taxon>
        <taxon>Agaricomycetidae</taxon>
        <taxon>Agaricales</taxon>
        <taxon>Marasmiineae</taxon>
        <taxon>Mycenaceae</taxon>
        <taxon>Mycena</taxon>
    </lineage>
</organism>
<gene>
    <name evidence="1" type="ORF">HMN09_01153400</name>
</gene>
<dbReference type="OrthoDB" id="2638305at2759"/>
<reference evidence="1" key="1">
    <citation type="submission" date="2020-05" db="EMBL/GenBank/DDBJ databases">
        <title>Mycena genomes resolve the evolution of fungal bioluminescence.</title>
        <authorList>
            <person name="Tsai I.J."/>
        </authorList>
    </citation>
    <scope>NUCLEOTIDE SEQUENCE</scope>
    <source>
        <strain evidence="1">110903Hualien_Pintung</strain>
    </source>
</reference>
<dbReference type="Proteomes" id="UP000613580">
    <property type="component" value="Unassembled WGS sequence"/>
</dbReference>
<evidence type="ECO:0000313" key="1">
    <source>
        <dbReference type="EMBL" id="KAF7294249.1"/>
    </source>
</evidence>
<dbReference type="EMBL" id="JACAZE010000019">
    <property type="protein sequence ID" value="KAF7294249.1"/>
    <property type="molecule type" value="Genomic_DNA"/>
</dbReference>
<proteinExistence type="predicted"/>
<keyword evidence="2" id="KW-1185">Reference proteome</keyword>
<sequence>MSVFDPPTVLELMRKSSLGIKVPEWKAAVEKRVESWLKPFKSDPKLARALPQLTRQFIFEAHVAQYVMAVWKATHIHGNSKSTTPKTLPKDVPIYGPRFLPSTLLDVSKRNPTCVEPETLYIRPLNVRSRGTSGSDLERGDVHGLFYEERALGYQLRCSECETKYKGKKVLGRDGEKLGYCFATTNAKAWAGINHWEIPRGIPYFTQRTAVTRELFDVIIELRPSTTSGKLAEEIKQLHLLEYHKRKHEYIQAHSTREVPSQFLDHSPLHAFSESFNMAGYADNTITDDFITDIYIEFTNRNARRRVRPVPSDARSLDNTFKSAIKATVVEAETYAHLKLMKGGILTVLNEMNQIISWKFCQSASVSEISELLEGIKKRLSFLGSTPRDVHS</sequence>
<comment type="caution">
    <text evidence="1">The sequence shown here is derived from an EMBL/GenBank/DDBJ whole genome shotgun (WGS) entry which is preliminary data.</text>
</comment>